<name>A0ABS6UF81_9PSEU</name>
<dbReference type="Proteomes" id="UP000694300">
    <property type="component" value="Unassembled WGS sequence"/>
</dbReference>
<dbReference type="RefSeq" id="WP_218591440.1">
    <property type="nucleotide sequence ID" value="NZ_JADQDE010000086.1"/>
</dbReference>
<sequence>MDERSARTDRAGRRAPRIRAAAALAAVALGAAACGGAAGGGAAGGGQEAGGVEELELQMASFLSPTTAQGQAITWWMEQLEERTGGRVTVDPFWDASLLGAEEVRDGVRDGRVELGNMTYAYTPSDFPITSMVEVPFLGDNIGAQIRALNSLYQSDEAFRGEWEEKQGIKVLSFIGIPPALTGAKEPVTTVDWYRGRTVRASGFFVRALEAVGGNPAAIPVPETYEAMRTGTIEAYGGLILDVITPLSLHEVGGQIHDPGLGHYANSTWTMSMDSWESLSPELQAIVEELNAEFPEQLLIAAERTEDEACTTILEAGGSATIFSAEQTQIWRDAIGDAPMRAWMDKAAAAGVADPAALYEQFRSLYQEAETGEYADYRSGIERCASR</sequence>
<evidence type="ECO:0000313" key="2">
    <source>
        <dbReference type="Proteomes" id="UP000694300"/>
    </source>
</evidence>
<dbReference type="EMBL" id="JADQDF010000001">
    <property type="protein sequence ID" value="MBW0130892.1"/>
    <property type="molecule type" value="Genomic_DNA"/>
</dbReference>
<dbReference type="PANTHER" id="PTHR33376">
    <property type="match status" value="1"/>
</dbReference>
<dbReference type="InterPro" id="IPR018389">
    <property type="entry name" value="DctP_fam"/>
</dbReference>
<accession>A0ABS6UF81</accession>
<dbReference type="NCBIfam" id="NF037995">
    <property type="entry name" value="TRAP_S1"/>
    <property type="match status" value="1"/>
</dbReference>
<dbReference type="PANTHER" id="PTHR33376:SF15">
    <property type="entry name" value="BLL6794 PROTEIN"/>
    <property type="match status" value="1"/>
</dbReference>
<reference evidence="1 2" key="1">
    <citation type="submission" date="2020-11" db="EMBL/GenBank/DDBJ databases">
        <title>Pseudonocardia abyssalis sp. nov. and Pseudonocardia oceani sp. nov., description and phylogenomic analysis of two novel actinomycetes isolated from the deep Southern Ocean.</title>
        <authorList>
            <person name="Parra J."/>
        </authorList>
    </citation>
    <scope>NUCLEOTIDE SEQUENCE [LARGE SCALE GENOMIC DNA]</scope>
    <source>
        <strain evidence="2">KRD185</strain>
    </source>
</reference>
<keyword evidence="2" id="KW-1185">Reference proteome</keyword>
<dbReference type="Pfam" id="PF03480">
    <property type="entry name" value="DctP"/>
    <property type="match status" value="1"/>
</dbReference>
<organism evidence="1 2">
    <name type="scientific">Pseudonocardia oceani</name>
    <dbReference type="NCBI Taxonomy" id="2792013"/>
    <lineage>
        <taxon>Bacteria</taxon>
        <taxon>Bacillati</taxon>
        <taxon>Actinomycetota</taxon>
        <taxon>Actinomycetes</taxon>
        <taxon>Pseudonocardiales</taxon>
        <taxon>Pseudonocardiaceae</taxon>
        <taxon>Pseudonocardia</taxon>
    </lineage>
</organism>
<protein>
    <submittedName>
        <fullName evidence="1">TRAP transporter substrate-binding protein DctP</fullName>
    </submittedName>
</protein>
<proteinExistence type="predicted"/>
<gene>
    <name evidence="1" type="primary">dctP</name>
    <name evidence="1" type="ORF">I4I82_24915</name>
</gene>
<dbReference type="PROSITE" id="PS51257">
    <property type="entry name" value="PROKAR_LIPOPROTEIN"/>
    <property type="match status" value="1"/>
</dbReference>
<evidence type="ECO:0000313" key="1">
    <source>
        <dbReference type="EMBL" id="MBW0130892.1"/>
    </source>
</evidence>
<comment type="caution">
    <text evidence="1">The sequence shown here is derived from an EMBL/GenBank/DDBJ whole genome shotgun (WGS) entry which is preliminary data.</text>
</comment>